<sequence>MADVCIARLEDYAPATARRALEEAIGAMGGLDFVKPGMTIAVKANLVAAMKPEAAATTHPSLLAALTEMLRERGAQVVIGDSPGGLYTAGFVKRIYSATGLAAAESVGAQLNQDFSQRTVEFPQARVLKTFEYTAWLDHADVVIDFCKLKSHGMMGMTAAAKNLFGVIPGTIKPEYHYRHSNPMDFARMIVDLDDFVGPRLSLCDAGMCMEGNGPTSGTPRFVGALLASPSPHKLDLLAASLIGLRKEDVPTLMAAHERGYIPDSWDQLEIVGDPEEYRVSDFQIPQRGGISFDKPFGGPLGTLAGHIMRKAMSARPQVDARRCVGCGVCAKFCSPKALTLVDHLPRIDRSKCIRCFCCQEFCPQGAMQVRRAPIARMITKIFH</sequence>
<reference evidence="8" key="1">
    <citation type="submission" date="2020-10" db="EMBL/GenBank/DDBJ databases">
        <authorList>
            <person name="Gilroy R."/>
        </authorList>
    </citation>
    <scope>NUCLEOTIDE SEQUENCE</scope>
    <source>
        <strain evidence="8">ChiHcec3-11533</strain>
    </source>
</reference>
<evidence type="ECO:0000256" key="3">
    <source>
        <dbReference type="ARBA" id="ARBA00022485"/>
    </source>
</evidence>
<evidence type="ECO:0000256" key="5">
    <source>
        <dbReference type="ARBA" id="ARBA00023004"/>
    </source>
</evidence>
<evidence type="ECO:0000259" key="7">
    <source>
        <dbReference type="PROSITE" id="PS51379"/>
    </source>
</evidence>
<dbReference type="AlphaFoldDB" id="A0A9D1IAY7"/>
<protein>
    <recommendedName>
        <fullName evidence="2">Ferredoxin</fullName>
    </recommendedName>
</protein>
<keyword evidence="4" id="KW-0479">Metal-binding</keyword>
<dbReference type="PANTHER" id="PTHR24960:SF76">
    <property type="entry name" value="4FE-4S FERREDOXIN-TYPE DOMAIN-CONTAINING PROTEIN"/>
    <property type="match status" value="1"/>
</dbReference>
<dbReference type="PANTHER" id="PTHR24960">
    <property type="entry name" value="PHOTOSYSTEM I IRON-SULFUR CENTER-RELATED"/>
    <property type="match status" value="1"/>
</dbReference>
<evidence type="ECO:0000256" key="4">
    <source>
        <dbReference type="ARBA" id="ARBA00022723"/>
    </source>
</evidence>
<evidence type="ECO:0000313" key="9">
    <source>
        <dbReference type="Proteomes" id="UP000824072"/>
    </source>
</evidence>
<dbReference type="EMBL" id="DVMU01000049">
    <property type="protein sequence ID" value="HIU33331.1"/>
    <property type="molecule type" value="Genomic_DNA"/>
</dbReference>
<dbReference type="InterPro" id="IPR050157">
    <property type="entry name" value="PSI_iron-sulfur_center"/>
</dbReference>
<dbReference type="GO" id="GO:0051539">
    <property type="term" value="F:4 iron, 4 sulfur cluster binding"/>
    <property type="evidence" value="ECO:0007669"/>
    <property type="project" value="UniProtKB-KW"/>
</dbReference>
<comment type="caution">
    <text evidence="8">The sequence shown here is derived from an EMBL/GenBank/DDBJ whole genome shotgun (WGS) entry which is preliminary data.</text>
</comment>
<evidence type="ECO:0000256" key="2">
    <source>
        <dbReference type="ARBA" id="ARBA00013529"/>
    </source>
</evidence>
<dbReference type="SUPFAM" id="SSF54862">
    <property type="entry name" value="4Fe-4S ferredoxins"/>
    <property type="match status" value="1"/>
</dbReference>
<feature type="domain" description="4Fe-4S ferredoxin-type" evidence="7">
    <location>
        <begin position="315"/>
        <end position="344"/>
    </location>
</feature>
<dbReference type="Gene3D" id="3.30.70.20">
    <property type="match status" value="1"/>
</dbReference>
<comment type="function">
    <text evidence="1">Ferredoxins are iron-sulfur proteins that transfer electrons in a wide variety of metabolic reactions.</text>
</comment>
<keyword evidence="6" id="KW-0411">Iron-sulfur</keyword>
<keyword evidence="5" id="KW-0408">Iron</keyword>
<dbReference type="PROSITE" id="PS51379">
    <property type="entry name" value="4FE4S_FER_2"/>
    <property type="match status" value="2"/>
</dbReference>
<keyword evidence="3" id="KW-0004">4Fe-4S</keyword>
<dbReference type="InterPro" id="IPR017896">
    <property type="entry name" value="4Fe4S_Fe-S-bd"/>
</dbReference>
<accession>A0A9D1IAY7</accession>
<dbReference type="Pfam" id="PF13237">
    <property type="entry name" value="Fer4_10"/>
    <property type="match status" value="1"/>
</dbReference>
<reference evidence="8" key="2">
    <citation type="journal article" date="2021" name="PeerJ">
        <title>Extensive microbial diversity within the chicken gut microbiome revealed by metagenomics and culture.</title>
        <authorList>
            <person name="Gilroy R."/>
            <person name="Ravi A."/>
            <person name="Getino M."/>
            <person name="Pursley I."/>
            <person name="Horton D.L."/>
            <person name="Alikhan N.F."/>
            <person name="Baker D."/>
            <person name="Gharbi K."/>
            <person name="Hall N."/>
            <person name="Watson M."/>
            <person name="Adriaenssens E.M."/>
            <person name="Foster-Nyarko E."/>
            <person name="Jarju S."/>
            <person name="Secka A."/>
            <person name="Antonio M."/>
            <person name="Oren A."/>
            <person name="Chaudhuri R.R."/>
            <person name="La Ragione R."/>
            <person name="Hildebrand F."/>
            <person name="Pallen M.J."/>
        </authorList>
    </citation>
    <scope>NUCLEOTIDE SEQUENCE</scope>
    <source>
        <strain evidence="8">ChiHcec3-11533</strain>
    </source>
</reference>
<organism evidence="8 9">
    <name type="scientific">Candidatus Pullichristensenella excrementigallinarum</name>
    <dbReference type="NCBI Taxonomy" id="2840907"/>
    <lineage>
        <taxon>Bacteria</taxon>
        <taxon>Bacillati</taxon>
        <taxon>Bacillota</taxon>
        <taxon>Clostridia</taxon>
        <taxon>Candidatus Pullichristensenella</taxon>
    </lineage>
</organism>
<gene>
    <name evidence="8" type="ORF">IAB02_02085</name>
</gene>
<evidence type="ECO:0000256" key="6">
    <source>
        <dbReference type="ARBA" id="ARBA00023014"/>
    </source>
</evidence>
<dbReference type="PROSITE" id="PS00198">
    <property type="entry name" value="4FE4S_FER_1"/>
    <property type="match status" value="1"/>
</dbReference>
<dbReference type="Proteomes" id="UP000824072">
    <property type="component" value="Unassembled WGS sequence"/>
</dbReference>
<dbReference type="GO" id="GO:0046872">
    <property type="term" value="F:metal ion binding"/>
    <property type="evidence" value="ECO:0007669"/>
    <property type="project" value="UniProtKB-KW"/>
</dbReference>
<feature type="domain" description="4Fe-4S ferredoxin-type" evidence="7">
    <location>
        <begin position="346"/>
        <end position="373"/>
    </location>
</feature>
<name>A0A9D1IAY7_9FIRM</name>
<proteinExistence type="predicted"/>
<evidence type="ECO:0000256" key="1">
    <source>
        <dbReference type="ARBA" id="ARBA00003532"/>
    </source>
</evidence>
<evidence type="ECO:0000313" key="8">
    <source>
        <dbReference type="EMBL" id="HIU33331.1"/>
    </source>
</evidence>
<dbReference type="Pfam" id="PF04015">
    <property type="entry name" value="DUF362"/>
    <property type="match status" value="1"/>
</dbReference>
<dbReference type="InterPro" id="IPR007160">
    <property type="entry name" value="DUF362"/>
</dbReference>
<dbReference type="InterPro" id="IPR017900">
    <property type="entry name" value="4Fe4S_Fe_S_CS"/>
</dbReference>